<keyword evidence="3" id="KW-1185">Reference proteome</keyword>
<organism evidence="2 3">
    <name type="scientific">Seminavis robusta</name>
    <dbReference type="NCBI Taxonomy" id="568900"/>
    <lineage>
        <taxon>Eukaryota</taxon>
        <taxon>Sar</taxon>
        <taxon>Stramenopiles</taxon>
        <taxon>Ochrophyta</taxon>
        <taxon>Bacillariophyta</taxon>
        <taxon>Bacillariophyceae</taxon>
        <taxon>Bacillariophycidae</taxon>
        <taxon>Naviculales</taxon>
        <taxon>Naviculaceae</taxon>
        <taxon>Seminavis</taxon>
    </lineage>
</organism>
<protein>
    <submittedName>
        <fullName evidence="2">Uncharacterized protein</fullName>
    </submittedName>
</protein>
<sequence>MTVDSNETVDPDEYDPLEIDVDDIESSHLRKVENCTPKESVRRRRTSVQIWKEIQAEERKAKEERCPLAAVPICCYGYARKHPGCSQCADRDREHIREFRMLAQTHVNVYSWIALDPREFVARLPRDGIMMFLGISIQVLVPTAIGVQLYRKLDGELCHHDHEQTDLGIRGLEITMACILSLYFGIVSVNSFLGKVRGNAFLFFFSSIQRKRKLILLLGLMAQMAGLIAANVAEYLLFVFRGADDFLLLLFTSTTMLATLNADSSNLVSAKQAIDAENIIEKILSDEAMDLGENGTPDIPKDLASGLDVFRKLYDGMAFSLFIFVILLTGFVTYCV</sequence>
<feature type="transmembrane region" description="Helical" evidence="1">
    <location>
        <begin position="313"/>
        <end position="334"/>
    </location>
</feature>
<evidence type="ECO:0000256" key="1">
    <source>
        <dbReference type="SAM" id="Phobius"/>
    </source>
</evidence>
<accession>A0A9N8EA26</accession>
<dbReference type="Proteomes" id="UP001153069">
    <property type="component" value="Unassembled WGS sequence"/>
</dbReference>
<feature type="transmembrane region" description="Helical" evidence="1">
    <location>
        <begin position="174"/>
        <end position="193"/>
    </location>
</feature>
<evidence type="ECO:0000313" key="3">
    <source>
        <dbReference type="Proteomes" id="UP001153069"/>
    </source>
</evidence>
<keyword evidence="1" id="KW-0812">Transmembrane</keyword>
<keyword evidence="1" id="KW-0472">Membrane</keyword>
<dbReference type="AlphaFoldDB" id="A0A9N8EA26"/>
<reference evidence="2" key="1">
    <citation type="submission" date="2020-06" db="EMBL/GenBank/DDBJ databases">
        <authorList>
            <consortium name="Plant Systems Biology data submission"/>
        </authorList>
    </citation>
    <scope>NUCLEOTIDE SEQUENCE</scope>
    <source>
        <strain evidence="2">D6</strain>
    </source>
</reference>
<comment type="caution">
    <text evidence="2">The sequence shown here is derived from an EMBL/GenBank/DDBJ whole genome shotgun (WGS) entry which is preliminary data.</text>
</comment>
<name>A0A9N8EA26_9STRA</name>
<gene>
    <name evidence="2" type="ORF">SEMRO_821_G207420.1</name>
</gene>
<proteinExistence type="predicted"/>
<evidence type="ECO:0000313" key="2">
    <source>
        <dbReference type="EMBL" id="CAB9517008.1"/>
    </source>
</evidence>
<keyword evidence="1" id="KW-1133">Transmembrane helix</keyword>
<feature type="transmembrane region" description="Helical" evidence="1">
    <location>
        <begin position="214"/>
        <end position="240"/>
    </location>
</feature>
<dbReference type="EMBL" id="CAICTM010000820">
    <property type="protein sequence ID" value="CAB9517008.1"/>
    <property type="molecule type" value="Genomic_DNA"/>
</dbReference>
<feature type="transmembrane region" description="Helical" evidence="1">
    <location>
        <begin position="128"/>
        <end position="150"/>
    </location>
</feature>